<reference evidence="1 2" key="1">
    <citation type="submission" date="2019-01" db="EMBL/GenBank/DDBJ databases">
        <title>Draft Genome and Complete Hox-Cluster Characterization of the Sterlet Sturgeon (Acipenser ruthenus).</title>
        <authorList>
            <person name="Wei Q."/>
        </authorList>
    </citation>
    <scope>NUCLEOTIDE SEQUENCE [LARGE SCALE GENOMIC DNA]</scope>
    <source>
        <strain evidence="1">WHYD16114868_AA</strain>
        <tissue evidence="1">Blood</tissue>
    </source>
</reference>
<protein>
    <submittedName>
        <fullName evidence="1">Uncharacterized protein</fullName>
    </submittedName>
</protein>
<comment type="caution">
    <text evidence="1">The sequence shown here is derived from an EMBL/GenBank/DDBJ whole genome shotgun (WGS) entry which is preliminary data.</text>
</comment>
<name>A0A444U9B5_ACIRT</name>
<keyword evidence="2" id="KW-1185">Reference proteome</keyword>
<accession>A0A444U9B5</accession>
<sequence>MMRSILQVPAEVLSELHATCKLTPYELKLIGELCEILEPFEEATDKCQGDQVVTASYVTACVQGLSHAIAHIRETYKSKFVVTKQSSLGKCLAKFEDMECFQMAATLDPRFKLNS</sequence>
<dbReference type="Proteomes" id="UP000289886">
    <property type="component" value="Unassembled WGS sequence"/>
</dbReference>
<dbReference type="EMBL" id="SCEB01215016">
    <property type="protein sequence ID" value="RXM31758.1"/>
    <property type="molecule type" value="Genomic_DNA"/>
</dbReference>
<dbReference type="SUPFAM" id="SSF53098">
    <property type="entry name" value="Ribonuclease H-like"/>
    <property type="match status" value="1"/>
</dbReference>
<dbReference type="InterPro" id="IPR012337">
    <property type="entry name" value="RNaseH-like_sf"/>
</dbReference>
<organism evidence="1 2">
    <name type="scientific">Acipenser ruthenus</name>
    <name type="common">Sterlet sturgeon</name>
    <dbReference type="NCBI Taxonomy" id="7906"/>
    <lineage>
        <taxon>Eukaryota</taxon>
        <taxon>Metazoa</taxon>
        <taxon>Chordata</taxon>
        <taxon>Craniata</taxon>
        <taxon>Vertebrata</taxon>
        <taxon>Euteleostomi</taxon>
        <taxon>Actinopterygii</taxon>
        <taxon>Chondrostei</taxon>
        <taxon>Acipenseriformes</taxon>
        <taxon>Acipenseridae</taxon>
        <taxon>Acipenser</taxon>
    </lineage>
</organism>
<proteinExistence type="predicted"/>
<evidence type="ECO:0000313" key="1">
    <source>
        <dbReference type="EMBL" id="RXM31758.1"/>
    </source>
</evidence>
<gene>
    <name evidence="1" type="ORF">EOD39_16612</name>
</gene>
<dbReference type="AlphaFoldDB" id="A0A444U9B5"/>
<evidence type="ECO:0000313" key="2">
    <source>
        <dbReference type="Proteomes" id="UP000289886"/>
    </source>
</evidence>